<dbReference type="EMBL" id="LIAE01009728">
    <property type="protein sequence ID" value="PAV68580.1"/>
    <property type="molecule type" value="Genomic_DNA"/>
</dbReference>
<dbReference type="AlphaFoldDB" id="A0A2A2K3Y2"/>
<sequence length="89" mass="10313">MNDKPTGSPLTSPIGTPRLGIGRLDQYLCARRRQHTVDRPARRLQRFRPRGYVVGIAQAFGLRRHLENLLPEERHFLRRMIAIEGDQLV</sequence>
<evidence type="ECO:0000313" key="1">
    <source>
        <dbReference type="EMBL" id="PAV68580.1"/>
    </source>
</evidence>
<keyword evidence="2" id="KW-1185">Reference proteome</keyword>
<comment type="caution">
    <text evidence="1">The sequence shown here is derived from an EMBL/GenBank/DDBJ whole genome shotgun (WGS) entry which is preliminary data.</text>
</comment>
<organism evidence="1 2">
    <name type="scientific">Diploscapter pachys</name>
    <dbReference type="NCBI Taxonomy" id="2018661"/>
    <lineage>
        <taxon>Eukaryota</taxon>
        <taxon>Metazoa</taxon>
        <taxon>Ecdysozoa</taxon>
        <taxon>Nematoda</taxon>
        <taxon>Chromadorea</taxon>
        <taxon>Rhabditida</taxon>
        <taxon>Rhabditina</taxon>
        <taxon>Rhabditomorpha</taxon>
        <taxon>Rhabditoidea</taxon>
        <taxon>Rhabditidae</taxon>
        <taxon>Diploscapter</taxon>
    </lineage>
</organism>
<reference evidence="1 2" key="1">
    <citation type="journal article" date="2017" name="Curr. Biol.">
        <title>Genome architecture and evolution of a unichromosomal asexual nematode.</title>
        <authorList>
            <person name="Fradin H."/>
            <person name="Zegar C."/>
            <person name="Gutwein M."/>
            <person name="Lucas J."/>
            <person name="Kovtun M."/>
            <person name="Corcoran D."/>
            <person name="Baugh L.R."/>
            <person name="Kiontke K."/>
            <person name="Gunsalus K."/>
            <person name="Fitch D.H."/>
            <person name="Piano F."/>
        </authorList>
    </citation>
    <scope>NUCLEOTIDE SEQUENCE [LARGE SCALE GENOMIC DNA]</scope>
    <source>
        <strain evidence="1">PF1309</strain>
    </source>
</reference>
<protein>
    <submittedName>
        <fullName evidence="1">Uncharacterized protein</fullName>
    </submittedName>
</protein>
<proteinExistence type="predicted"/>
<evidence type="ECO:0000313" key="2">
    <source>
        <dbReference type="Proteomes" id="UP000218231"/>
    </source>
</evidence>
<accession>A0A2A2K3Y2</accession>
<gene>
    <name evidence="1" type="ORF">WR25_22572</name>
</gene>
<name>A0A2A2K3Y2_9BILA</name>
<dbReference type="Proteomes" id="UP000218231">
    <property type="component" value="Unassembled WGS sequence"/>
</dbReference>